<gene>
    <name evidence="7" type="ORF">PECAL_2P11480</name>
</gene>
<evidence type="ECO:0000256" key="3">
    <source>
        <dbReference type="ARBA" id="ARBA00022801"/>
    </source>
</evidence>
<dbReference type="OrthoDB" id="61815at2759"/>
<evidence type="ECO:0000259" key="6">
    <source>
        <dbReference type="Pfam" id="PF01926"/>
    </source>
</evidence>
<dbReference type="PRINTS" id="PR00326">
    <property type="entry name" value="GTP1OBG"/>
</dbReference>
<dbReference type="InterPro" id="IPR027417">
    <property type="entry name" value="P-loop_NTPase"/>
</dbReference>
<feature type="compositionally biased region" description="Basic residues" evidence="5">
    <location>
        <begin position="1"/>
        <end position="12"/>
    </location>
</feature>
<proteinExistence type="predicted"/>
<dbReference type="Gene3D" id="3.40.50.300">
    <property type="entry name" value="P-loop containing nucleotide triphosphate hydrolases"/>
    <property type="match status" value="1"/>
</dbReference>
<name>A0A8J2SHN8_9STRA</name>
<dbReference type="EMBL" id="CAKKNE010000002">
    <property type="protein sequence ID" value="CAH0368099.1"/>
    <property type="molecule type" value="Genomic_DNA"/>
</dbReference>
<dbReference type="PANTHER" id="PTHR45709:SF2">
    <property type="entry name" value="LARGE SUBUNIT GTPASE 1 HOMOLOG"/>
    <property type="match status" value="1"/>
</dbReference>
<comment type="caution">
    <text evidence="7">The sequence shown here is derived from an EMBL/GenBank/DDBJ whole genome shotgun (WGS) entry which is preliminary data.</text>
</comment>
<dbReference type="GO" id="GO:0005525">
    <property type="term" value="F:GTP binding"/>
    <property type="evidence" value="ECO:0007669"/>
    <property type="project" value="UniProtKB-KW"/>
</dbReference>
<protein>
    <recommendedName>
        <fullName evidence="6">G domain-containing protein</fullName>
    </recommendedName>
</protein>
<evidence type="ECO:0000256" key="5">
    <source>
        <dbReference type="SAM" id="MobiDB-lite"/>
    </source>
</evidence>
<evidence type="ECO:0000256" key="1">
    <source>
        <dbReference type="ARBA" id="ARBA00022490"/>
    </source>
</evidence>
<dbReference type="PANTHER" id="PTHR45709">
    <property type="entry name" value="LARGE SUBUNIT GTPASE 1 HOMOLOG-RELATED"/>
    <property type="match status" value="1"/>
</dbReference>
<dbReference type="InterPro" id="IPR006073">
    <property type="entry name" value="GTP-bd"/>
</dbReference>
<feature type="domain" description="G" evidence="6">
    <location>
        <begin position="336"/>
        <end position="397"/>
    </location>
</feature>
<dbReference type="AlphaFoldDB" id="A0A8J2SHN8"/>
<dbReference type="Proteomes" id="UP000789595">
    <property type="component" value="Unassembled WGS sequence"/>
</dbReference>
<evidence type="ECO:0000256" key="2">
    <source>
        <dbReference type="ARBA" id="ARBA00022741"/>
    </source>
</evidence>
<dbReference type="SUPFAM" id="SSF52540">
    <property type="entry name" value="P-loop containing nucleoside triphosphate hydrolases"/>
    <property type="match status" value="1"/>
</dbReference>
<evidence type="ECO:0000313" key="7">
    <source>
        <dbReference type="EMBL" id="CAH0368099.1"/>
    </source>
</evidence>
<feature type="compositionally biased region" description="Low complexity" evidence="5">
    <location>
        <begin position="278"/>
        <end position="290"/>
    </location>
</feature>
<keyword evidence="8" id="KW-1185">Reference proteome</keyword>
<evidence type="ECO:0000313" key="8">
    <source>
        <dbReference type="Proteomes" id="UP000789595"/>
    </source>
</evidence>
<accession>A0A8J2SHN8</accession>
<keyword evidence="4" id="KW-0342">GTP-binding</keyword>
<organism evidence="7 8">
    <name type="scientific">Pelagomonas calceolata</name>
    <dbReference type="NCBI Taxonomy" id="35677"/>
    <lineage>
        <taxon>Eukaryota</taxon>
        <taxon>Sar</taxon>
        <taxon>Stramenopiles</taxon>
        <taxon>Ochrophyta</taxon>
        <taxon>Pelagophyceae</taxon>
        <taxon>Pelagomonadales</taxon>
        <taxon>Pelagomonadaceae</taxon>
        <taxon>Pelagomonas</taxon>
    </lineage>
</organism>
<dbReference type="InterPro" id="IPR043358">
    <property type="entry name" value="GNL1-like"/>
</dbReference>
<dbReference type="GO" id="GO:0003924">
    <property type="term" value="F:GTPase activity"/>
    <property type="evidence" value="ECO:0007669"/>
    <property type="project" value="InterPro"/>
</dbReference>
<dbReference type="Pfam" id="PF01926">
    <property type="entry name" value="MMR_HSR1"/>
    <property type="match status" value="1"/>
</dbReference>
<dbReference type="GO" id="GO:0005829">
    <property type="term" value="C:cytosol"/>
    <property type="evidence" value="ECO:0007669"/>
    <property type="project" value="TreeGrafter"/>
</dbReference>
<feature type="region of interest" description="Disordered" evidence="5">
    <location>
        <begin position="556"/>
        <end position="612"/>
    </location>
</feature>
<feature type="compositionally biased region" description="Pro residues" evidence="5">
    <location>
        <begin position="561"/>
        <end position="572"/>
    </location>
</feature>
<feature type="compositionally biased region" description="Basic residues" evidence="5">
    <location>
        <begin position="574"/>
        <end position="595"/>
    </location>
</feature>
<evidence type="ECO:0000256" key="4">
    <source>
        <dbReference type="ARBA" id="ARBA00023134"/>
    </source>
</evidence>
<feature type="region of interest" description="Disordered" evidence="5">
    <location>
        <begin position="1"/>
        <end position="39"/>
    </location>
</feature>
<keyword evidence="2" id="KW-0547">Nucleotide-binding</keyword>
<reference evidence="7" key="1">
    <citation type="submission" date="2021-11" db="EMBL/GenBank/DDBJ databases">
        <authorList>
            <consortium name="Genoscope - CEA"/>
            <person name="William W."/>
        </authorList>
    </citation>
    <scope>NUCLEOTIDE SEQUENCE</scope>
</reference>
<keyword evidence="3" id="KW-0378">Hydrolase</keyword>
<sequence>MPDIKRTRKGRPGPKAQRSALIVARGKSSGRDATVQPKRNTVQRVKKDTTTVLEAGDSVESFLERAKRETETYETARGLEQSRAVFVDPEAQEVVKPLRAQGDALFRSLPVPRRPAWDEQTSKDQLTEKEEQAFLQWRRGIAATEEAERSRREQESLANSASVATPFERNLEVWRQLWRTLERSDCVLLIVDARWPDLYAPPDLVDYARSLNRGVQVVVNKADYLSPSQREVWRRHFLDKHGLETIFFSARREQAELDDAAKAAAAAAAAEDGGLATAAAEDASDATGPADAVDATTPSNTDGLASRHDLLNQAEQLARTCRLNRTDDCEGRPLCVGMVGYPNVGKSSCVNVLRNASKDKHGVGARAAVSATPGKTKHLQTLLVRPGLELCDCPGLVFPALVTHGAAELLCAGVVPIARMRDPTAPASLVAARTPRALFDALYGTHLSSNQGPLTANEALEEVCRARDYTCGGSNALDLGRAGRLIVKAYVDGDLLYCHAPPLVTGAELEAFRADTRATALASASVRSKVDDAIKRAERGGHHHARVLQSLGAAGFSISDAPPPPPVAPVASPPRRKKDVSNRSNHKHGKKGRKQRDKDPYGNYVVDDDLNF</sequence>
<keyword evidence="1" id="KW-0963">Cytoplasm</keyword>
<feature type="region of interest" description="Disordered" evidence="5">
    <location>
        <begin position="278"/>
        <end position="304"/>
    </location>
</feature>